<dbReference type="InterPro" id="IPR050445">
    <property type="entry name" value="Bact_polysacc_biosynth/exp"/>
</dbReference>
<keyword evidence="6" id="KW-0808">Transferase</keyword>
<evidence type="ECO:0000313" key="18">
    <source>
        <dbReference type="EMBL" id="SNR77712.1"/>
    </source>
</evidence>
<dbReference type="InterPro" id="IPR027417">
    <property type="entry name" value="P-loop_NTPase"/>
</dbReference>
<evidence type="ECO:0000256" key="15">
    <source>
        <dbReference type="SAM" id="MobiDB-lite"/>
    </source>
</evidence>
<evidence type="ECO:0000256" key="16">
    <source>
        <dbReference type="SAM" id="Phobius"/>
    </source>
</evidence>
<keyword evidence="11 16" id="KW-1133">Transmembrane helix</keyword>
<keyword evidence="13 18" id="KW-0829">Tyrosine-protein kinase</keyword>
<evidence type="ECO:0000256" key="12">
    <source>
        <dbReference type="ARBA" id="ARBA00023136"/>
    </source>
</evidence>
<dbReference type="EMBL" id="FZNO01000024">
    <property type="protein sequence ID" value="SNR77712.1"/>
    <property type="molecule type" value="Genomic_DNA"/>
</dbReference>
<evidence type="ECO:0000256" key="7">
    <source>
        <dbReference type="ARBA" id="ARBA00022692"/>
    </source>
</evidence>
<dbReference type="GO" id="GO:0004715">
    <property type="term" value="F:non-membrane spanning protein tyrosine kinase activity"/>
    <property type="evidence" value="ECO:0007669"/>
    <property type="project" value="UniProtKB-EC"/>
</dbReference>
<dbReference type="InterPro" id="IPR005702">
    <property type="entry name" value="Wzc-like_C"/>
</dbReference>
<evidence type="ECO:0000256" key="10">
    <source>
        <dbReference type="ARBA" id="ARBA00022840"/>
    </source>
</evidence>
<evidence type="ECO:0000256" key="13">
    <source>
        <dbReference type="ARBA" id="ARBA00023137"/>
    </source>
</evidence>
<evidence type="ECO:0000256" key="6">
    <source>
        <dbReference type="ARBA" id="ARBA00022679"/>
    </source>
</evidence>
<name>A0A238Z3A6_9ACTN</name>
<dbReference type="InterPro" id="IPR003856">
    <property type="entry name" value="LPS_length_determ_N"/>
</dbReference>
<accession>A0A238Z3A6</accession>
<dbReference type="GO" id="GO:0005886">
    <property type="term" value="C:plasma membrane"/>
    <property type="evidence" value="ECO:0007669"/>
    <property type="project" value="UniProtKB-SubCell"/>
</dbReference>
<dbReference type="Proteomes" id="UP000198403">
    <property type="component" value="Unassembled WGS sequence"/>
</dbReference>
<reference evidence="18 19" key="1">
    <citation type="submission" date="2017-06" db="EMBL/GenBank/DDBJ databases">
        <authorList>
            <person name="Kim H.J."/>
            <person name="Triplett B.A."/>
        </authorList>
    </citation>
    <scope>NUCLEOTIDE SEQUENCE [LARGE SCALE GENOMIC DNA]</scope>
    <source>
        <strain evidence="18 19">DSM 44272</strain>
    </source>
</reference>
<proteinExistence type="inferred from homology"/>
<evidence type="ECO:0000256" key="5">
    <source>
        <dbReference type="ARBA" id="ARBA00022475"/>
    </source>
</evidence>
<keyword evidence="5" id="KW-1003">Cell membrane</keyword>
<evidence type="ECO:0000313" key="19">
    <source>
        <dbReference type="Proteomes" id="UP000198403"/>
    </source>
</evidence>
<dbReference type="PANTHER" id="PTHR32309">
    <property type="entry name" value="TYROSINE-PROTEIN KINASE"/>
    <property type="match status" value="1"/>
</dbReference>
<dbReference type="GO" id="GO:0042802">
    <property type="term" value="F:identical protein binding"/>
    <property type="evidence" value="ECO:0007669"/>
    <property type="project" value="UniProtKB-ARBA"/>
</dbReference>
<dbReference type="PANTHER" id="PTHR32309:SF13">
    <property type="entry name" value="FERRIC ENTEROBACTIN TRANSPORT PROTEIN FEPE"/>
    <property type="match status" value="1"/>
</dbReference>
<gene>
    <name evidence="18" type="ORF">SAMN06272737_12469</name>
</gene>
<evidence type="ECO:0000256" key="2">
    <source>
        <dbReference type="ARBA" id="ARBA00006683"/>
    </source>
</evidence>
<feature type="region of interest" description="Disordered" evidence="15">
    <location>
        <begin position="453"/>
        <end position="498"/>
    </location>
</feature>
<dbReference type="Gene3D" id="3.40.50.300">
    <property type="entry name" value="P-loop containing nucleotide triphosphate hydrolases"/>
    <property type="match status" value="1"/>
</dbReference>
<comment type="similarity">
    <text evidence="3">Belongs to the CpsD/CapB family.</text>
</comment>
<keyword evidence="7 16" id="KW-0812">Transmembrane</keyword>
<dbReference type="FunFam" id="3.40.50.300:FF:000527">
    <property type="entry name" value="Tyrosine-protein kinase etk"/>
    <property type="match status" value="1"/>
</dbReference>
<keyword evidence="9 18" id="KW-0418">Kinase</keyword>
<feature type="transmembrane region" description="Helical" evidence="16">
    <location>
        <begin position="12"/>
        <end position="33"/>
    </location>
</feature>
<evidence type="ECO:0000256" key="4">
    <source>
        <dbReference type="ARBA" id="ARBA00011903"/>
    </source>
</evidence>
<evidence type="ECO:0000256" key="3">
    <source>
        <dbReference type="ARBA" id="ARBA00007316"/>
    </source>
</evidence>
<feature type="compositionally biased region" description="Gly residues" evidence="15">
    <location>
        <begin position="456"/>
        <end position="467"/>
    </location>
</feature>
<dbReference type="GO" id="GO:0005524">
    <property type="term" value="F:ATP binding"/>
    <property type="evidence" value="ECO:0007669"/>
    <property type="project" value="UniProtKB-KW"/>
</dbReference>
<evidence type="ECO:0000256" key="9">
    <source>
        <dbReference type="ARBA" id="ARBA00022777"/>
    </source>
</evidence>
<keyword evidence="18" id="KW-0675">Receptor</keyword>
<comment type="similarity">
    <text evidence="2">Belongs to the CpsC/CapA family.</text>
</comment>
<evidence type="ECO:0000256" key="14">
    <source>
        <dbReference type="ARBA" id="ARBA00051245"/>
    </source>
</evidence>
<dbReference type="Pfam" id="PF02706">
    <property type="entry name" value="Wzz"/>
    <property type="match status" value="1"/>
</dbReference>
<keyword evidence="10" id="KW-0067">ATP-binding</keyword>
<evidence type="ECO:0000259" key="17">
    <source>
        <dbReference type="Pfam" id="PF02706"/>
    </source>
</evidence>
<sequence>MELKDVVQALRNGWWLLVVGLLVGLAAAGVVTWQTTPQYTSSTQLFVSTTGTDDTSTAYQGNLFSQQRVTSYVQLLTGEQLAGRVIEQLGLSDAPSELTAGIAASAIPDTVLLDVAVTRTSATEARDIASAIGQEFTEMVTELETPEGATSSTVKVTVTEAPKVADSPTTPQPLRNLALGALAGLLVGAGAAIGRERLDNTVKTPDDVTRLAGVGLVGALVEDPALLERHVVTDEDGYSETAEAYRQIRTNLQFLDVDDPARTIVITSSLPGEGKTTVAVNLALVLAQSGARVALIEGDLRRPRVTNYLGMISGAGLSNVLAGTARYDELTQPYGDGCLSVLAAGPMPPNPSEMLGSKQMRSLLAQAREENDYVIVDAPPLLPVTDAAVLSVAADGAIIVARHGVTTHAQLQQAATALHRIEAKLLGVLLNRIPPKAADSYGYGYSYSYAATPEQPGGGAGGSGGKSGPARMIDHTTSLPPVPAEGGEARVSHRPPVR</sequence>
<dbReference type="OrthoDB" id="9812433at2"/>
<feature type="domain" description="Polysaccharide chain length determinant N-terminal" evidence="17">
    <location>
        <begin position="2"/>
        <end position="89"/>
    </location>
</feature>
<keyword evidence="8" id="KW-0547">Nucleotide-binding</keyword>
<keyword evidence="12 16" id="KW-0472">Membrane</keyword>
<dbReference type="RefSeq" id="WP_141137561.1">
    <property type="nucleotide sequence ID" value="NZ_FZNO01000024.1"/>
</dbReference>
<dbReference type="InterPro" id="IPR033756">
    <property type="entry name" value="YlxH/NBP35"/>
</dbReference>
<organism evidence="18 19">
    <name type="scientific">Blastococcus mobilis</name>
    <dbReference type="NCBI Taxonomy" id="1938746"/>
    <lineage>
        <taxon>Bacteria</taxon>
        <taxon>Bacillati</taxon>
        <taxon>Actinomycetota</taxon>
        <taxon>Actinomycetes</taxon>
        <taxon>Geodermatophilales</taxon>
        <taxon>Geodermatophilaceae</taxon>
        <taxon>Blastococcus</taxon>
    </lineage>
</organism>
<evidence type="ECO:0000256" key="1">
    <source>
        <dbReference type="ARBA" id="ARBA00004651"/>
    </source>
</evidence>
<keyword evidence="19" id="KW-1185">Reference proteome</keyword>
<evidence type="ECO:0000256" key="8">
    <source>
        <dbReference type="ARBA" id="ARBA00022741"/>
    </source>
</evidence>
<comment type="catalytic activity">
    <reaction evidence="14">
        <text>L-tyrosyl-[protein] + ATP = O-phospho-L-tyrosyl-[protein] + ADP + H(+)</text>
        <dbReference type="Rhea" id="RHEA:10596"/>
        <dbReference type="Rhea" id="RHEA-COMP:10136"/>
        <dbReference type="Rhea" id="RHEA-COMP:20101"/>
        <dbReference type="ChEBI" id="CHEBI:15378"/>
        <dbReference type="ChEBI" id="CHEBI:30616"/>
        <dbReference type="ChEBI" id="CHEBI:46858"/>
        <dbReference type="ChEBI" id="CHEBI:61978"/>
        <dbReference type="ChEBI" id="CHEBI:456216"/>
        <dbReference type="EC" id="2.7.10.2"/>
    </reaction>
</comment>
<dbReference type="NCBIfam" id="TIGR01007">
    <property type="entry name" value="eps_fam"/>
    <property type="match status" value="1"/>
</dbReference>
<protein>
    <recommendedName>
        <fullName evidence="4">non-specific protein-tyrosine kinase</fullName>
        <ecNumber evidence="4">2.7.10.2</ecNumber>
    </recommendedName>
</protein>
<evidence type="ECO:0000256" key="11">
    <source>
        <dbReference type="ARBA" id="ARBA00022989"/>
    </source>
</evidence>
<dbReference type="CDD" id="cd05387">
    <property type="entry name" value="BY-kinase"/>
    <property type="match status" value="1"/>
</dbReference>
<dbReference type="EC" id="2.7.10.2" evidence="4"/>
<dbReference type="SUPFAM" id="SSF52540">
    <property type="entry name" value="P-loop containing nucleoside triphosphate hydrolases"/>
    <property type="match status" value="1"/>
</dbReference>
<dbReference type="AlphaFoldDB" id="A0A238Z3A6"/>
<comment type="subcellular location">
    <subcellularLocation>
        <location evidence="1">Cell membrane</location>
        <topology evidence="1">Multi-pass membrane protein</topology>
    </subcellularLocation>
</comment>
<dbReference type="Pfam" id="PF10609">
    <property type="entry name" value="ParA"/>
    <property type="match status" value="1"/>
</dbReference>